<dbReference type="Proteomes" id="UP000019250">
    <property type="component" value="Unassembled WGS sequence"/>
</dbReference>
<dbReference type="RefSeq" id="WP_051462026.1">
    <property type="nucleotide sequence ID" value="NZ_ATSX01000002.1"/>
</dbReference>
<evidence type="ECO:0000313" key="1">
    <source>
        <dbReference type="EMBL" id="EUK17898.1"/>
    </source>
</evidence>
<name>W7DUF5_9PROT</name>
<protein>
    <submittedName>
        <fullName evidence="1">Uncharacterized protein</fullName>
    </submittedName>
</protein>
<accession>W7DUF5</accession>
<keyword evidence="2" id="KW-1185">Reference proteome</keyword>
<dbReference type="OrthoDB" id="6713493at2"/>
<comment type="caution">
    <text evidence="1">The sequence shown here is derived from an EMBL/GenBank/DDBJ whole genome shotgun (WGS) entry which is preliminary data.</text>
</comment>
<dbReference type="eggNOG" id="ENOG502Z82Y">
    <property type="taxonomic scope" value="Bacteria"/>
</dbReference>
<dbReference type="EMBL" id="ATSX01000002">
    <property type="protein sequence ID" value="EUK17898.1"/>
    <property type="molecule type" value="Genomic_DNA"/>
</dbReference>
<gene>
    <name evidence="1" type="ORF">COMX_07895</name>
</gene>
<dbReference type="AlphaFoldDB" id="W7DUF5"/>
<sequence length="291" mass="32533">MNAIPEWQRKFQKSLPQDNVEPWDKKFTKPPFQELFKKPSVHDRLKRLVEESSYFNQAKAGFLGAALQFSKDTMNDDRVRLSYQRNVERVLAEVTKMVDDGIISSEEGAAWCSYMRNETMELHRDYTSKYGLAKATRTKSKGRSLDYFFQKYSQKKFEKDFINLSEIQQNDVFEEVRKASARPDKATTLRVKRLQLLGKVTLVASVALAAYDIATAENKLKEAMRQGIGIGAGIAGGAAAGAMVDPLCGPAAPACALVTVSTGAFVGGIYGYFAAEMLDDELEELTKWINP</sequence>
<organism evidence="1 2">
    <name type="scientific">Commensalibacter papalotli</name>
    <name type="common">ex Servin-Garciduenas et al. 2014</name>
    <dbReference type="NCBI Taxonomy" id="1208583"/>
    <lineage>
        <taxon>Bacteria</taxon>
        <taxon>Pseudomonadati</taxon>
        <taxon>Pseudomonadota</taxon>
        <taxon>Alphaproteobacteria</taxon>
        <taxon>Acetobacterales</taxon>
        <taxon>Acetobacteraceae</taxon>
    </lineage>
</organism>
<reference evidence="1 2" key="1">
    <citation type="journal article" date="2014" name="Genome Announc.">
        <title>Draft Genome Sequence of Commensalibacter papalotli MX01, a Symbiont Identified from the Guts of Overwintering Monarch Butterflies.</title>
        <authorList>
            <person name="Servin-Garciduenas L.E."/>
            <person name="Sanchez-Quinto A."/>
            <person name="Martinez-Romero E."/>
        </authorList>
    </citation>
    <scope>NUCLEOTIDE SEQUENCE [LARGE SCALE GENOMIC DNA]</scope>
    <source>
        <strain evidence="2">MX-MONARCH01</strain>
    </source>
</reference>
<dbReference type="STRING" id="1208583.COMX_07895"/>
<proteinExistence type="predicted"/>
<evidence type="ECO:0000313" key="2">
    <source>
        <dbReference type="Proteomes" id="UP000019250"/>
    </source>
</evidence>